<dbReference type="InterPro" id="IPR001182">
    <property type="entry name" value="FtsW/RodA"/>
</dbReference>
<evidence type="ECO:0000313" key="9">
    <source>
        <dbReference type="Proteomes" id="UP000181790"/>
    </source>
</evidence>
<evidence type="ECO:0000256" key="6">
    <source>
        <dbReference type="SAM" id="Phobius"/>
    </source>
</evidence>
<feature type="transmembrane region" description="Helical" evidence="6">
    <location>
        <begin position="750"/>
        <end position="771"/>
    </location>
</feature>
<name>A0A1S2VRN3_9BACT</name>
<dbReference type="Gene3D" id="3.40.710.10">
    <property type="entry name" value="DD-peptidase/beta-lactamase superfamily"/>
    <property type="match status" value="1"/>
</dbReference>
<dbReference type="GO" id="GO:0032153">
    <property type="term" value="C:cell division site"/>
    <property type="evidence" value="ECO:0007669"/>
    <property type="project" value="TreeGrafter"/>
</dbReference>
<evidence type="ECO:0000259" key="7">
    <source>
        <dbReference type="Pfam" id="PF00905"/>
    </source>
</evidence>
<feature type="transmembrane region" description="Helical" evidence="6">
    <location>
        <begin position="675"/>
        <end position="697"/>
    </location>
</feature>
<gene>
    <name evidence="8" type="ORF">BLX24_02520</name>
</gene>
<keyword evidence="9" id="KW-1185">Reference proteome</keyword>
<dbReference type="InterPro" id="IPR008969">
    <property type="entry name" value="CarboxyPept-like_regulatory"/>
</dbReference>
<sequence>MNQPAQTRPAATVPYWLLAATIFLLFLFYRLYQHLSPALQAADQSLTSGAAILLCPGTSAEDIRQVLTNGSFYTDDRDIDLVADSLSARLTHGLSNLGALNKQEFAIRVPNAWQPSVGGTDFYNRVRTSRQRMGFDSLLYRRELTNPKAYPSEVAIGQGEESYAGNVTDARTQAPMSGVLVQLQKHTSRPDQPYQRFYARTDADGRFTFTGLAADSGYSAVPLKPGFEFGNRQGTASLNGSFSASFTARPHTIRLIGPLVYDQIKDYKAFIVRTPADFTRAYGGYAALFFLSFWLVYAFWSYRRFTTDPLLLPLLMLLTGVSLLTLFSIQDPVQDTMHANQNAIGIAFGLLGLTIVSQLPIGKLYSQWTFDALVNFRKRTVYNLTGWTWLIIAIVLAFMTLVFGSGPEGSGVRVNLNLGLFSFQPSELTKYLFLLFLAGFFAANAPRIRDLSDIRWRARISLGVFGGTLAILILYLLLGDMGPALVICLTFLVFYSIARGNLGYVLAAGAVYGATLWLLPALNATLLSFMLVILLLVMTKTVRSATGKGWLMLVTESPVLLLLIMAAFVFGNQLPGVGSRLADREAMWLNPWNNDVYGGDHLAHAYWSLSSGGFSGQGLGKGLAHTMPAAHTDMILASFGEDTGWLGLAAVFVAFGLLFHRTFLHARKAGQPFSFYLCAGIGIANGLQFLLIAGGSLGLLPLTGIAVPFLSYGKISLILNLTAFGVVAGMAHRPGQATQQEYVQSFYDPVLLTGILGFMAGLLLLIGKLGYIQLWQPDVFIVKPARVMSRNGLPVYSYNPRIDILTKELAAGTIYDRRKRILATSSPNQLLANAGALRQAGLEPTTLTQLARRHQRRYYPFDNQLFFWVGDANTRLFWNQENGYFAEATHLSQLRGFDTQPRKTSFITTRFKADRFSKPIMQQVTLVAYDYSPLSSLLRAGIDSREVTALKAKNRDVSLSVDAGLQVALQQAIGRSDAASKRTSVVVLDAASGDLLASAVYPLPNLQAPDELLLPEKDKMTLPYPVTDRDPGLTYPTAPGSTAKILTAAAAYNKLGSPAADETYTDITFDEIIRKGTRESEPFNEPIDMRKAIVRSSNVYFIRLANEKKLDDDMARLYLATGMNVDYVGGYSFVPSLTPQQQTRILTHWRDSSFNVNRQFYTKWRGTKRNRYNSEFSGLAWGQGQLTATPAAMARMAAAIANGGLLAPTRYAIKRSGNRIPLEKGTTLINQPADAARLTSFMIDQSNPAGGAPKISTSRVAGKTGTPERRFNGRNRFDGWYVFFAPTPDKRSHTVVCIRIELGESSGNAVKLADDYIVPVLQKFGYFGSF</sequence>
<dbReference type="RefSeq" id="WP_071501480.1">
    <property type="nucleotide sequence ID" value="NZ_MORL01000001.1"/>
</dbReference>
<evidence type="ECO:0000256" key="1">
    <source>
        <dbReference type="ARBA" id="ARBA00004141"/>
    </source>
</evidence>
<keyword evidence="2 6" id="KW-0812">Transmembrane</keyword>
<dbReference type="EMBL" id="MORL01000001">
    <property type="protein sequence ID" value="OIN60975.1"/>
    <property type="molecule type" value="Genomic_DNA"/>
</dbReference>
<feature type="transmembrane region" description="Helical" evidence="6">
    <location>
        <begin position="381"/>
        <end position="403"/>
    </location>
</feature>
<feature type="transmembrane region" description="Helical" evidence="6">
    <location>
        <begin position="431"/>
        <end position="448"/>
    </location>
</feature>
<dbReference type="Pfam" id="PF00905">
    <property type="entry name" value="Transpeptidase"/>
    <property type="match status" value="1"/>
</dbReference>
<feature type="transmembrane region" description="Helical" evidence="6">
    <location>
        <begin position="644"/>
        <end position="663"/>
    </location>
</feature>
<dbReference type="GO" id="GO:0015648">
    <property type="term" value="F:lipid-linked peptidoglycan transporter activity"/>
    <property type="evidence" value="ECO:0007669"/>
    <property type="project" value="TreeGrafter"/>
</dbReference>
<feature type="transmembrane region" description="Helical" evidence="6">
    <location>
        <begin position="282"/>
        <end position="300"/>
    </location>
</feature>
<comment type="caution">
    <text evidence="8">The sequence shown here is derived from an EMBL/GenBank/DDBJ whole genome shotgun (WGS) entry which is preliminary data.</text>
</comment>
<comment type="subcellular location">
    <subcellularLocation>
        <location evidence="1">Membrane</location>
        <topology evidence="1">Multi-pass membrane protein</topology>
    </subcellularLocation>
</comment>
<dbReference type="PANTHER" id="PTHR30474:SF3">
    <property type="entry name" value="PEPTIDOGLYCAN GLYCOSYLTRANSFERASE RODA"/>
    <property type="match status" value="1"/>
</dbReference>
<dbReference type="OrthoDB" id="9812661at2"/>
<dbReference type="InterPro" id="IPR001460">
    <property type="entry name" value="PCN-bd_Tpept"/>
</dbReference>
<keyword evidence="3" id="KW-0133">Cell shape</keyword>
<dbReference type="PANTHER" id="PTHR30474">
    <property type="entry name" value="CELL CYCLE PROTEIN"/>
    <property type="match status" value="1"/>
</dbReference>
<feature type="transmembrane region" description="Helical" evidence="6">
    <location>
        <begin position="550"/>
        <end position="571"/>
    </location>
</feature>
<feature type="transmembrane region" description="Helical" evidence="6">
    <location>
        <begin position="469"/>
        <end position="497"/>
    </location>
</feature>
<proteinExistence type="predicted"/>
<evidence type="ECO:0000256" key="2">
    <source>
        <dbReference type="ARBA" id="ARBA00022692"/>
    </source>
</evidence>
<evidence type="ECO:0000313" key="8">
    <source>
        <dbReference type="EMBL" id="OIN60975.1"/>
    </source>
</evidence>
<reference evidence="8 9" key="1">
    <citation type="submission" date="2016-10" db="EMBL/GenBank/DDBJ databases">
        <title>Arsenicibacter rosenii gen. nov., sp. nov., an efficient arsenic-methylating bacterium isolated from an arsenic-contaminated paddy soil.</title>
        <authorList>
            <person name="Huang K."/>
        </authorList>
    </citation>
    <scope>NUCLEOTIDE SEQUENCE [LARGE SCALE GENOMIC DNA]</scope>
    <source>
        <strain evidence="8 9">SM-1</strain>
    </source>
</reference>
<dbReference type="SUPFAM" id="SSF49464">
    <property type="entry name" value="Carboxypeptidase regulatory domain-like"/>
    <property type="match status" value="1"/>
</dbReference>
<protein>
    <submittedName>
        <fullName evidence="8">Penicillin-binding protein</fullName>
    </submittedName>
</protein>
<feature type="transmembrane region" description="Helical" evidence="6">
    <location>
        <begin position="517"/>
        <end position="538"/>
    </location>
</feature>
<dbReference type="InterPro" id="IPR012338">
    <property type="entry name" value="Beta-lactam/transpept-like"/>
</dbReference>
<feature type="transmembrane region" description="Helical" evidence="6">
    <location>
        <begin position="312"/>
        <end position="330"/>
    </location>
</feature>
<dbReference type="GO" id="GO:0008360">
    <property type="term" value="P:regulation of cell shape"/>
    <property type="evidence" value="ECO:0007669"/>
    <property type="project" value="UniProtKB-KW"/>
</dbReference>
<feature type="transmembrane region" description="Helical" evidence="6">
    <location>
        <begin position="709"/>
        <end position="729"/>
    </location>
</feature>
<evidence type="ECO:0000256" key="3">
    <source>
        <dbReference type="ARBA" id="ARBA00022960"/>
    </source>
</evidence>
<keyword evidence="4 6" id="KW-1133">Transmembrane helix</keyword>
<accession>A0A1S2VRN3</accession>
<organism evidence="8 9">
    <name type="scientific">Arsenicibacter rosenii</name>
    <dbReference type="NCBI Taxonomy" id="1750698"/>
    <lineage>
        <taxon>Bacteria</taxon>
        <taxon>Pseudomonadati</taxon>
        <taxon>Bacteroidota</taxon>
        <taxon>Cytophagia</taxon>
        <taxon>Cytophagales</taxon>
        <taxon>Spirosomataceae</taxon>
        <taxon>Arsenicibacter</taxon>
    </lineage>
</organism>
<feature type="domain" description="Penicillin-binding protein transpeptidase" evidence="7">
    <location>
        <begin position="984"/>
        <end position="1298"/>
    </location>
</feature>
<dbReference type="Pfam" id="PF01098">
    <property type="entry name" value="FTSW_RODA_SPOVE"/>
    <property type="match status" value="2"/>
</dbReference>
<feature type="transmembrane region" description="Helical" evidence="6">
    <location>
        <begin position="12"/>
        <end position="32"/>
    </location>
</feature>
<dbReference type="GO" id="GO:0005886">
    <property type="term" value="C:plasma membrane"/>
    <property type="evidence" value="ECO:0007669"/>
    <property type="project" value="TreeGrafter"/>
</dbReference>
<dbReference type="GO" id="GO:0008658">
    <property type="term" value="F:penicillin binding"/>
    <property type="evidence" value="ECO:0007669"/>
    <property type="project" value="InterPro"/>
</dbReference>
<evidence type="ECO:0000256" key="5">
    <source>
        <dbReference type="ARBA" id="ARBA00023136"/>
    </source>
</evidence>
<evidence type="ECO:0000256" key="4">
    <source>
        <dbReference type="ARBA" id="ARBA00022989"/>
    </source>
</evidence>
<keyword evidence="5 6" id="KW-0472">Membrane</keyword>
<feature type="transmembrane region" description="Helical" evidence="6">
    <location>
        <begin position="342"/>
        <end position="361"/>
    </location>
</feature>
<dbReference type="GO" id="GO:0051301">
    <property type="term" value="P:cell division"/>
    <property type="evidence" value="ECO:0007669"/>
    <property type="project" value="InterPro"/>
</dbReference>
<dbReference type="Proteomes" id="UP000181790">
    <property type="component" value="Unassembled WGS sequence"/>
</dbReference>
<dbReference type="SUPFAM" id="SSF56601">
    <property type="entry name" value="beta-lactamase/transpeptidase-like"/>
    <property type="match status" value="1"/>
</dbReference>